<name>A0AAV1QYS3_9ROSI</name>
<evidence type="ECO:0000313" key="2">
    <source>
        <dbReference type="Proteomes" id="UP001314170"/>
    </source>
</evidence>
<comment type="caution">
    <text evidence="1">The sequence shown here is derived from an EMBL/GenBank/DDBJ whole genome shotgun (WGS) entry which is preliminary data.</text>
</comment>
<dbReference type="Proteomes" id="UP001314170">
    <property type="component" value="Unassembled WGS sequence"/>
</dbReference>
<organism evidence="1 2">
    <name type="scientific">Dovyalis caffra</name>
    <dbReference type="NCBI Taxonomy" id="77055"/>
    <lineage>
        <taxon>Eukaryota</taxon>
        <taxon>Viridiplantae</taxon>
        <taxon>Streptophyta</taxon>
        <taxon>Embryophyta</taxon>
        <taxon>Tracheophyta</taxon>
        <taxon>Spermatophyta</taxon>
        <taxon>Magnoliopsida</taxon>
        <taxon>eudicotyledons</taxon>
        <taxon>Gunneridae</taxon>
        <taxon>Pentapetalae</taxon>
        <taxon>rosids</taxon>
        <taxon>fabids</taxon>
        <taxon>Malpighiales</taxon>
        <taxon>Salicaceae</taxon>
        <taxon>Flacourtieae</taxon>
        <taxon>Dovyalis</taxon>
    </lineage>
</organism>
<protein>
    <submittedName>
        <fullName evidence="1">Uncharacterized protein</fullName>
    </submittedName>
</protein>
<keyword evidence="2" id="KW-1185">Reference proteome</keyword>
<reference evidence="1 2" key="1">
    <citation type="submission" date="2024-01" db="EMBL/GenBank/DDBJ databases">
        <authorList>
            <person name="Waweru B."/>
        </authorList>
    </citation>
    <scope>NUCLEOTIDE SEQUENCE [LARGE SCALE GENOMIC DNA]</scope>
</reference>
<dbReference type="AlphaFoldDB" id="A0AAV1QYS3"/>
<sequence>MRFKTKDQIRVVEAERNSTRKIEEHEPERMKKFKLKKDARCFRYAQMRFKTKDRIRVVEAE</sequence>
<proteinExistence type="predicted"/>
<dbReference type="EMBL" id="CAWUPB010000851">
    <property type="protein sequence ID" value="CAK7326942.1"/>
    <property type="molecule type" value="Genomic_DNA"/>
</dbReference>
<evidence type="ECO:0000313" key="1">
    <source>
        <dbReference type="EMBL" id="CAK7326942.1"/>
    </source>
</evidence>
<accession>A0AAV1QYS3</accession>
<gene>
    <name evidence="1" type="ORF">DCAF_LOCUS4648</name>
</gene>